<dbReference type="EMBL" id="JACHNY010000029">
    <property type="protein sequence ID" value="MBB4620088.1"/>
    <property type="molecule type" value="Genomic_DNA"/>
</dbReference>
<dbReference type="RefSeq" id="WP_246360761.1">
    <property type="nucleotide sequence ID" value="NZ_JACHNY010000029.1"/>
</dbReference>
<dbReference type="Proteomes" id="UP000574769">
    <property type="component" value="Unassembled WGS sequence"/>
</dbReference>
<proteinExistence type="predicted"/>
<accession>A0A7W7EZR0</accession>
<organism evidence="1 2">
    <name type="scientific">Sphingomonas abaci</name>
    <dbReference type="NCBI Taxonomy" id="237611"/>
    <lineage>
        <taxon>Bacteria</taxon>
        <taxon>Pseudomonadati</taxon>
        <taxon>Pseudomonadota</taxon>
        <taxon>Alphaproteobacteria</taxon>
        <taxon>Sphingomonadales</taxon>
        <taxon>Sphingomonadaceae</taxon>
        <taxon>Sphingomonas</taxon>
    </lineage>
</organism>
<protein>
    <submittedName>
        <fullName evidence="1">Uncharacterized protein</fullName>
    </submittedName>
</protein>
<dbReference type="AlphaFoldDB" id="A0A7W7EZR0"/>
<gene>
    <name evidence="1" type="ORF">GGQ96_004260</name>
</gene>
<name>A0A7W7EZR0_9SPHN</name>
<evidence type="ECO:0000313" key="1">
    <source>
        <dbReference type="EMBL" id="MBB4620088.1"/>
    </source>
</evidence>
<comment type="caution">
    <text evidence="1">The sequence shown here is derived from an EMBL/GenBank/DDBJ whole genome shotgun (WGS) entry which is preliminary data.</text>
</comment>
<evidence type="ECO:0000313" key="2">
    <source>
        <dbReference type="Proteomes" id="UP000574769"/>
    </source>
</evidence>
<keyword evidence="2" id="KW-1185">Reference proteome</keyword>
<sequence>MSDDLMPIRPEHVFLYPIDWQHISHFIRFKRAGGVCEHCRRPHGKRVFHLGDGRWWDAERLYWRCAKGRRVRRPAEDILTRGKWTKVVLACAHLHHNPSDSAFDKLAALCQRCHMIHDAPEHRRRRWLNAHCRRALGDLFHGPYPERGADWITPTPISMLES</sequence>
<reference evidence="1 2" key="1">
    <citation type="submission" date="2020-08" db="EMBL/GenBank/DDBJ databases">
        <title>Genomic Encyclopedia of Type Strains, Phase IV (KMG-IV): sequencing the most valuable type-strain genomes for metagenomic binning, comparative biology and taxonomic classification.</title>
        <authorList>
            <person name="Goeker M."/>
        </authorList>
    </citation>
    <scope>NUCLEOTIDE SEQUENCE [LARGE SCALE GENOMIC DNA]</scope>
    <source>
        <strain evidence="1 2">DSM 15867</strain>
    </source>
</reference>